<evidence type="ECO:0008006" key="3">
    <source>
        <dbReference type="Google" id="ProtNLM"/>
    </source>
</evidence>
<dbReference type="PANTHER" id="PTHR13510">
    <property type="entry name" value="FYVE-FINGER-CONTAINING RAB5 EFFECTOR PROTEIN RABENOSYN-5-RELATED"/>
    <property type="match status" value="1"/>
</dbReference>
<protein>
    <recommendedName>
        <fullName evidence="3">FYVE-type domain-containing protein</fullName>
    </recommendedName>
</protein>
<evidence type="ECO:0000313" key="2">
    <source>
        <dbReference type="Proteomes" id="UP000019132"/>
    </source>
</evidence>
<dbReference type="Gene3D" id="3.30.530.20">
    <property type="match status" value="1"/>
</dbReference>
<dbReference type="eggNOG" id="ENOG502R0S5">
    <property type="taxonomic scope" value="Eukaryota"/>
</dbReference>
<reference evidence="2" key="2">
    <citation type="submission" date="2010-04" db="EMBL/GenBank/DDBJ databases">
        <authorList>
            <person name="Buell R."/>
            <person name="Hamilton J."/>
            <person name="Hostetler J."/>
        </authorList>
    </citation>
    <scope>NUCLEOTIDE SEQUENCE [LARGE SCALE GENOMIC DNA]</scope>
    <source>
        <strain evidence="2">DAOM:BR144</strain>
    </source>
</reference>
<dbReference type="InterPro" id="IPR052727">
    <property type="entry name" value="Rab4/Rab5_effector"/>
</dbReference>
<dbReference type="EMBL" id="GL376636">
    <property type="status" value="NOT_ANNOTATED_CDS"/>
    <property type="molecule type" value="Genomic_DNA"/>
</dbReference>
<dbReference type="OMA" id="RCCVSKK"/>
<proteinExistence type="predicted"/>
<dbReference type="VEuPathDB" id="FungiDB:PYU1_G000516"/>
<dbReference type="InParanoid" id="K3W6C5"/>
<reference evidence="1" key="3">
    <citation type="submission" date="2015-02" db="UniProtKB">
        <authorList>
            <consortium name="EnsemblProtists"/>
        </authorList>
    </citation>
    <scope>IDENTIFICATION</scope>
    <source>
        <strain evidence="1">DAOM BR144</strain>
    </source>
</reference>
<reference evidence="2" key="1">
    <citation type="journal article" date="2010" name="Genome Biol.">
        <title>Genome sequence of the necrotrophic plant pathogen Pythium ultimum reveals original pathogenicity mechanisms and effector repertoire.</title>
        <authorList>
            <person name="Levesque C.A."/>
            <person name="Brouwer H."/>
            <person name="Cano L."/>
            <person name="Hamilton J.P."/>
            <person name="Holt C."/>
            <person name="Huitema E."/>
            <person name="Raffaele S."/>
            <person name="Robideau G.P."/>
            <person name="Thines M."/>
            <person name="Win J."/>
            <person name="Zerillo M.M."/>
            <person name="Beakes G.W."/>
            <person name="Boore J.L."/>
            <person name="Busam D."/>
            <person name="Dumas B."/>
            <person name="Ferriera S."/>
            <person name="Fuerstenberg S.I."/>
            <person name="Gachon C.M."/>
            <person name="Gaulin E."/>
            <person name="Govers F."/>
            <person name="Grenville-Briggs L."/>
            <person name="Horner N."/>
            <person name="Hostetler J."/>
            <person name="Jiang R.H."/>
            <person name="Johnson J."/>
            <person name="Krajaejun T."/>
            <person name="Lin H."/>
            <person name="Meijer H.J."/>
            <person name="Moore B."/>
            <person name="Morris P."/>
            <person name="Phuntmart V."/>
            <person name="Puiu D."/>
            <person name="Shetty J."/>
            <person name="Stajich J.E."/>
            <person name="Tripathy S."/>
            <person name="Wawra S."/>
            <person name="van West P."/>
            <person name="Whitty B.R."/>
            <person name="Coutinho P.M."/>
            <person name="Henrissat B."/>
            <person name="Martin F."/>
            <person name="Thomas P.D."/>
            <person name="Tyler B.M."/>
            <person name="De Vries R.P."/>
            <person name="Kamoun S."/>
            <person name="Yandell M."/>
            <person name="Tisserat N."/>
            <person name="Buell C.R."/>
        </authorList>
    </citation>
    <scope>NUCLEOTIDE SEQUENCE</scope>
    <source>
        <strain evidence="2">DAOM:BR144</strain>
    </source>
</reference>
<sequence length="406" mass="44701">MTKFPLSASTFPTLELPQKDIDEIEALSSLLVERTLIQYHEHEVVRRGVVDTTRWKKVTQREDIKVFKERASAAASSSTWSPDAATNSYGSVIPMLMSVGTISGDLFDVMYGVLSPTTEVMRIKSLHDEDGLLDCRVLATLINPSAEDPLRSLTLRWAAKGSPLIMTPVVRNRDVVYMESTGIAYTKSGERIGYQLLHSVEVPGVPEFVEHQLVRAELSYCYIYRQKTAEIVDVFMRGVLDPRGGVPSYIGAISTAEALVAVSASAQCAEMKKLTWLLRTSKADPPSTLPDTSHCAVCLQATRLFNFKSMMKYSCAVCLEQICSKCCVTRKISYISPLNFNEVLQTKFPFCVRCVERALAKSAIEIATEEASDPSLFNMSFGAMADIMSAPTSFSSTSSMAARTAS</sequence>
<name>K3W6C5_GLOUD</name>
<evidence type="ECO:0000313" key="1">
    <source>
        <dbReference type="EnsemblProtists" id="PYU1_T000516"/>
    </source>
</evidence>
<dbReference type="HOGENOM" id="CLU_015303_0_1_1"/>
<dbReference type="EnsemblProtists" id="PYU1_T000516">
    <property type="protein sequence ID" value="PYU1_T000516"/>
    <property type="gene ID" value="PYU1_G000516"/>
</dbReference>
<dbReference type="PANTHER" id="PTHR13510:SF44">
    <property type="entry name" value="RABENOSYN-5"/>
    <property type="match status" value="1"/>
</dbReference>
<organism evidence="1 2">
    <name type="scientific">Globisporangium ultimum (strain ATCC 200006 / CBS 805.95 / DAOM BR144)</name>
    <name type="common">Pythium ultimum</name>
    <dbReference type="NCBI Taxonomy" id="431595"/>
    <lineage>
        <taxon>Eukaryota</taxon>
        <taxon>Sar</taxon>
        <taxon>Stramenopiles</taxon>
        <taxon>Oomycota</taxon>
        <taxon>Peronosporomycetes</taxon>
        <taxon>Pythiales</taxon>
        <taxon>Pythiaceae</taxon>
        <taxon>Globisporangium</taxon>
    </lineage>
</organism>
<dbReference type="Proteomes" id="UP000019132">
    <property type="component" value="Unassembled WGS sequence"/>
</dbReference>
<keyword evidence="2" id="KW-1185">Reference proteome</keyword>
<dbReference type="InterPro" id="IPR023393">
    <property type="entry name" value="START-like_dom_sf"/>
</dbReference>
<dbReference type="AlphaFoldDB" id="K3W6C5"/>
<accession>K3W6C5</accession>